<dbReference type="Proteomes" id="UP001212042">
    <property type="component" value="Unassembled WGS sequence"/>
</dbReference>
<keyword evidence="3" id="KW-0282">Flagellum</keyword>
<dbReference type="EMBL" id="JAQJZJ010000002">
    <property type="protein sequence ID" value="MDA7085947.1"/>
    <property type="molecule type" value="Genomic_DNA"/>
</dbReference>
<feature type="domain" description="Flagellar hook-length control protein-like C-terminal" evidence="2">
    <location>
        <begin position="291"/>
        <end position="368"/>
    </location>
</feature>
<feature type="compositionally biased region" description="Basic and acidic residues" evidence="1">
    <location>
        <begin position="44"/>
        <end position="76"/>
    </location>
</feature>
<evidence type="ECO:0000256" key="1">
    <source>
        <dbReference type="SAM" id="MobiDB-lite"/>
    </source>
</evidence>
<dbReference type="PANTHER" id="PTHR37533">
    <property type="entry name" value="FLAGELLAR HOOK-LENGTH CONTROL PROTEIN"/>
    <property type="match status" value="1"/>
</dbReference>
<evidence type="ECO:0000313" key="4">
    <source>
        <dbReference type="Proteomes" id="UP001212042"/>
    </source>
</evidence>
<feature type="compositionally biased region" description="Basic and acidic residues" evidence="1">
    <location>
        <begin position="24"/>
        <end position="35"/>
    </location>
</feature>
<dbReference type="Pfam" id="PF02120">
    <property type="entry name" value="Flg_hook"/>
    <property type="match status" value="1"/>
</dbReference>
<dbReference type="PANTHER" id="PTHR37533:SF2">
    <property type="entry name" value="FLAGELLAR HOOK-LENGTH CONTROL PROTEIN"/>
    <property type="match status" value="1"/>
</dbReference>
<keyword evidence="4" id="KW-1185">Reference proteome</keyword>
<gene>
    <name evidence="3" type="ORF">PH586_06040</name>
</gene>
<evidence type="ECO:0000259" key="2">
    <source>
        <dbReference type="Pfam" id="PF02120"/>
    </source>
</evidence>
<organism evidence="3 4">
    <name type="scientific">Pseudomonas aestuarii</name>
    <dbReference type="NCBI Taxonomy" id="3018340"/>
    <lineage>
        <taxon>Bacteria</taxon>
        <taxon>Pseudomonadati</taxon>
        <taxon>Pseudomonadota</taxon>
        <taxon>Gammaproteobacteria</taxon>
        <taxon>Pseudomonadales</taxon>
        <taxon>Pseudomonadaceae</taxon>
        <taxon>Pseudomonas</taxon>
    </lineage>
</organism>
<dbReference type="InterPro" id="IPR021136">
    <property type="entry name" value="Flagellar_hook_control-like_C"/>
</dbReference>
<feature type="compositionally biased region" description="Low complexity" evidence="1">
    <location>
        <begin position="370"/>
        <end position="379"/>
    </location>
</feature>
<accession>A0ABT4XCK9</accession>
<evidence type="ECO:0000313" key="3">
    <source>
        <dbReference type="EMBL" id="MDA7085947.1"/>
    </source>
</evidence>
<proteinExistence type="predicted"/>
<dbReference type="InterPro" id="IPR038610">
    <property type="entry name" value="FliK-like_C_sf"/>
</dbReference>
<dbReference type="RefSeq" id="WP_271346865.1">
    <property type="nucleotide sequence ID" value="NZ_JAQJZJ010000002.1"/>
</dbReference>
<dbReference type="InterPro" id="IPR052563">
    <property type="entry name" value="FliK"/>
</dbReference>
<feature type="compositionally biased region" description="Low complexity" evidence="1">
    <location>
        <begin position="77"/>
        <end position="88"/>
    </location>
</feature>
<comment type="caution">
    <text evidence="3">The sequence shown here is derived from an EMBL/GenBank/DDBJ whole genome shotgun (WGS) entry which is preliminary data.</text>
</comment>
<feature type="region of interest" description="Disordered" evidence="1">
    <location>
        <begin position="369"/>
        <end position="412"/>
    </location>
</feature>
<dbReference type="CDD" id="cd17470">
    <property type="entry name" value="T3SS_Flik_C"/>
    <property type="match status" value="1"/>
</dbReference>
<reference evidence="3 4" key="1">
    <citation type="submission" date="2023-01" db="EMBL/GenBank/DDBJ databases">
        <title>Pseudomonas SA3-5T sp. nov., isolated from tidal flat sediment.</title>
        <authorList>
            <person name="Kim H.S."/>
            <person name="Kim J.-S."/>
            <person name="Suh M.K."/>
            <person name="Eom M.K."/>
            <person name="Lee J.-S."/>
        </authorList>
    </citation>
    <scope>NUCLEOTIDE SEQUENCE [LARGE SCALE GENOMIC DNA]</scope>
    <source>
        <strain evidence="3 4">SA3-5</strain>
    </source>
</reference>
<sequence length="425" mass="44353">MAVAPDPLLRSAPQLKPKASAGKAPEKPAEPRKNEASSFAQVYAKERQAKAAERSDASAKPHRPGKAETQDARDPQVQEAAAVAQQPEFADSGKLLPSDAGVEEPALDPLLALGSVVQQSPDGEAPDLDLDLAGEPQPMMTAALPDAWPSQLPAANADPELDALDQLPAVRMALELGAKAKAAVAEQSAPGSVATQTAQSAGQSFASALAAMGSESAEAEADVPVLELTAEGLQALKESAADTRPENFVARLSALSQAVAQQTAQAPRAGLMAGQPVPMQQAGWSEAVVDRVMLLSSQNLKSAEIQLDPAELGRLEVRISVNQEQTQVTFASAHAGVRDALEGQMHRLREMFTQQGMNLLDVNVSDQSLGRGWQGQEQGQGRDAEGRGAAGNEQLGGVEDTHAPLGVELNNNLPGSGRGMVDYYA</sequence>
<name>A0ABT4XCK9_9PSED</name>
<dbReference type="Gene3D" id="3.30.750.140">
    <property type="match status" value="1"/>
</dbReference>
<keyword evidence="3" id="KW-0969">Cilium</keyword>
<keyword evidence="3" id="KW-0966">Cell projection</keyword>
<protein>
    <submittedName>
        <fullName evidence="3">Flagellar hook-length control protein FliK</fullName>
    </submittedName>
</protein>
<feature type="region of interest" description="Disordered" evidence="1">
    <location>
        <begin position="1"/>
        <end position="102"/>
    </location>
</feature>